<sequence>MAKFLFIIDQLSSGGAPRSVIKLTRALLEQEHRVTLIALRAPVTLPVPEGASVHVVPFAPKGRWEKLRRYEFHARQLDEFLDRLGEAFDLVVANLNHAHQVAARSKLSSKAWLCIRSDPWQRLISHKQGWQRAIKQQKVKALYRNKKILTLTQENVRSLDRIGIQPARAEVIPNLVELEHIRKKMIAPLPEPELEQCDFCLFVGRLNMRQKRLDRLLEGYKASGTEMPLIMVGDGDANAVEEVQTRAAALGIDKQVMLLGSRDNPFPYMHRARLLLLASDYEGLPNVIIEALACGTPVVSTDCLSGPRDILQGKLARGLVTPKEDTAGFGRAISDLLANPPTIDPEALEQYAPATVVSRYLELAEEDAISR</sequence>
<evidence type="ECO:0000313" key="3">
    <source>
        <dbReference type="Proteomes" id="UP000769617"/>
    </source>
</evidence>
<protein>
    <submittedName>
        <fullName evidence="2">Glycosyltransferase</fullName>
    </submittedName>
</protein>
<keyword evidence="3" id="KW-1185">Reference proteome</keyword>
<dbReference type="SUPFAM" id="SSF53756">
    <property type="entry name" value="UDP-Glycosyltransferase/glycogen phosphorylase"/>
    <property type="match status" value="1"/>
</dbReference>
<organism evidence="2 3">
    <name type="scientific">Billgrantia antri</name>
    <dbReference type="NCBI Taxonomy" id="2846777"/>
    <lineage>
        <taxon>Bacteria</taxon>
        <taxon>Pseudomonadati</taxon>
        <taxon>Pseudomonadota</taxon>
        <taxon>Gammaproteobacteria</taxon>
        <taxon>Oceanospirillales</taxon>
        <taxon>Halomonadaceae</taxon>
        <taxon>Billgrantia</taxon>
    </lineage>
</organism>
<feature type="domain" description="Glycosyltransferase subfamily 4-like N-terminal" evidence="1">
    <location>
        <begin position="14"/>
        <end position="179"/>
    </location>
</feature>
<accession>A0ABS6ZPI9</accession>
<dbReference type="PANTHER" id="PTHR12526">
    <property type="entry name" value="GLYCOSYLTRANSFERASE"/>
    <property type="match status" value="1"/>
</dbReference>
<dbReference type="Gene3D" id="3.40.50.2000">
    <property type="entry name" value="Glycogen Phosphorylase B"/>
    <property type="match status" value="2"/>
</dbReference>
<dbReference type="Pfam" id="PF13439">
    <property type="entry name" value="Glyco_transf_4"/>
    <property type="match status" value="1"/>
</dbReference>
<comment type="caution">
    <text evidence="2">The sequence shown here is derived from an EMBL/GenBank/DDBJ whole genome shotgun (WGS) entry which is preliminary data.</text>
</comment>
<dbReference type="Proteomes" id="UP000769617">
    <property type="component" value="Unassembled WGS sequence"/>
</dbReference>
<dbReference type="EMBL" id="JAHYCA010000004">
    <property type="protein sequence ID" value="MBW6391991.1"/>
    <property type="molecule type" value="Genomic_DNA"/>
</dbReference>
<evidence type="ECO:0000259" key="1">
    <source>
        <dbReference type="Pfam" id="PF13439"/>
    </source>
</evidence>
<dbReference type="Pfam" id="PF13692">
    <property type="entry name" value="Glyco_trans_1_4"/>
    <property type="match status" value="1"/>
</dbReference>
<dbReference type="PANTHER" id="PTHR12526:SF638">
    <property type="entry name" value="SPORE COAT PROTEIN SA"/>
    <property type="match status" value="1"/>
</dbReference>
<dbReference type="CDD" id="cd03811">
    <property type="entry name" value="GT4_GT28_WabH-like"/>
    <property type="match status" value="1"/>
</dbReference>
<gene>
    <name evidence="2" type="ORF">KPL81_12585</name>
</gene>
<proteinExistence type="predicted"/>
<evidence type="ECO:0000313" key="2">
    <source>
        <dbReference type="EMBL" id="MBW6391991.1"/>
    </source>
</evidence>
<reference evidence="2 3" key="1">
    <citation type="submission" date="2021-07" db="EMBL/GenBank/DDBJ databases">
        <authorList>
            <person name="So Y."/>
        </authorList>
    </citation>
    <scope>NUCLEOTIDE SEQUENCE [LARGE SCALE GENOMIC DNA]</scope>
    <source>
        <strain evidence="2 3">Y3S6</strain>
    </source>
</reference>
<dbReference type="RefSeq" id="WP_219792479.1">
    <property type="nucleotide sequence ID" value="NZ_JAHYCA010000004.1"/>
</dbReference>
<name>A0ABS6ZPI9_9GAMM</name>
<dbReference type="InterPro" id="IPR028098">
    <property type="entry name" value="Glyco_trans_4-like_N"/>
</dbReference>